<sequence>MDFNTNDATAGSTSIADCDVTVTEDIETCLTMEDDESIDPNETLTNARLNALSNIFNAGSTHTDNNLFQVSVTPKIISPLNPNVNICTNVLHSPISSGYNLKHVENTEWIQPSTSRVVNEFDRKDLKNIIRKSNQSFEKDIPSLSVNISTPGSDKWSTTKEKFLDNKNYNKTDNIDFGKNLNLNTEKKS</sequence>
<protein>
    <submittedName>
        <fullName evidence="1">Uncharacterized protein</fullName>
    </submittedName>
</protein>
<evidence type="ECO:0000313" key="1">
    <source>
        <dbReference type="EMBL" id="KAJ8928609.1"/>
    </source>
</evidence>
<reference evidence="1" key="1">
    <citation type="journal article" date="2023" name="Insect Mol. Biol.">
        <title>Genome sequencing provides insights into the evolution of gene families encoding plant cell wall-degrading enzymes in longhorned beetles.</title>
        <authorList>
            <person name="Shin N.R."/>
            <person name="Okamura Y."/>
            <person name="Kirsch R."/>
            <person name="Pauchet Y."/>
        </authorList>
    </citation>
    <scope>NUCLEOTIDE SEQUENCE</scope>
    <source>
        <strain evidence="1">RBIC_L_NR</strain>
    </source>
</reference>
<organism evidence="1 2">
    <name type="scientific">Rhamnusium bicolor</name>
    <dbReference type="NCBI Taxonomy" id="1586634"/>
    <lineage>
        <taxon>Eukaryota</taxon>
        <taxon>Metazoa</taxon>
        <taxon>Ecdysozoa</taxon>
        <taxon>Arthropoda</taxon>
        <taxon>Hexapoda</taxon>
        <taxon>Insecta</taxon>
        <taxon>Pterygota</taxon>
        <taxon>Neoptera</taxon>
        <taxon>Endopterygota</taxon>
        <taxon>Coleoptera</taxon>
        <taxon>Polyphaga</taxon>
        <taxon>Cucujiformia</taxon>
        <taxon>Chrysomeloidea</taxon>
        <taxon>Cerambycidae</taxon>
        <taxon>Lepturinae</taxon>
        <taxon>Rhagiini</taxon>
        <taxon>Rhamnusium</taxon>
    </lineage>
</organism>
<proteinExistence type="predicted"/>
<evidence type="ECO:0000313" key="2">
    <source>
        <dbReference type="Proteomes" id="UP001162156"/>
    </source>
</evidence>
<comment type="caution">
    <text evidence="1">The sequence shown here is derived from an EMBL/GenBank/DDBJ whole genome shotgun (WGS) entry which is preliminary data.</text>
</comment>
<dbReference type="Proteomes" id="UP001162156">
    <property type="component" value="Unassembled WGS sequence"/>
</dbReference>
<dbReference type="EMBL" id="JANEYF010005321">
    <property type="protein sequence ID" value="KAJ8928609.1"/>
    <property type="molecule type" value="Genomic_DNA"/>
</dbReference>
<name>A0AAV8WQ76_9CUCU</name>
<dbReference type="AlphaFoldDB" id="A0AAV8WQ76"/>
<gene>
    <name evidence="1" type="ORF">NQ314_018821</name>
</gene>
<keyword evidence="2" id="KW-1185">Reference proteome</keyword>
<accession>A0AAV8WQ76</accession>